<evidence type="ECO:0000313" key="3">
    <source>
        <dbReference type="Proteomes" id="UP000724874"/>
    </source>
</evidence>
<feature type="transmembrane region" description="Helical" evidence="1">
    <location>
        <begin position="40"/>
        <end position="64"/>
    </location>
</feature>
<name>A0A9P5TJ86_GYMJU</name>
<feature type="transmembrane region" description="Helical" evidence="1">
    <location>
        <begin position="260"/>
        <end position="284"/>
    </location>
</feature>
<evidence type="ECO:0000256" key="1">
    <source>
        <dbReference type="SAM" id="Phobius"/>
    </source>
</evidence>
<accession>A0A9P5TJ86</accession>
<reference evidence="2" key="1">
    <citation type="submission" date="2020-11" db="EMBL/GenBank/DDBJ databases">
        <authorList>
            <consortium name="DOE Joint Genome Institute"/>
            <person name="Ahrendt S."/>
            <person name="Riley R."/>
            <person name="Andreopoulos W."/>
            <person name="LaButti K."/>
            <person name="Pangilinan J."/>
            <person name="Ruiz-duenas F.J."/>
            <person name="Barrasa J.M."/>
            <person name="Sanchez-Garcia M."/>
            <person name="Camarero S."/>
            <person name="Miyauchi S."/>
            <person name="Serrano A."/>
            <person name="Linde D."/>
            <person name="Babiker R."/>
            <person name="Drula E."/>
            <person name="Ayuso-Fernandez I."/>
            <person name="Pacheco R."/>
            <person name="Padilla G."/>
            <person name="Ferreira P."/>
            <person name="Barriuso J."/>
            <person name="Kellner H."/>
            <person name="Castanera R."/>
            <person name="Alfaro M."/>
            <person name="Ramirez L."/>
            <person name="Pisabarro A.G."/>
            <person name="Kuo A."/>
            <person name="Tritt A."/>
            <person name="Lipzen A."/>
            <person name="He G."/>
            <person name="Yan M."/>
            <person name="Ng V."/>
            <person name="Cullen D."/>
            <person name="Martin F."/>
            <person name="Rosso M.-N."/>
            <person name="Henrissat B."/>
            <person name="Hibbett D."/>
            <person name="Martinez A.T."/>
            <person name="Grigoriev I.V."/>
        </authorList>
    </citation>
    <scope>NUCLEOTIDE SEQUENCE</scope>
    <source>
        <strain evidence="2">AH 44721</strain>
    </source>
</reference>
<evidence type="ECO:0000313" key="2">
    <source>
        <dbReference type="EMBL" id="KAF8881714.1"/>
    </source>
</evidence>
<dbReference type="Proteomes" id="UP000724874">
    <property type="component" value="Unassembled WGS sequence"/>
</dbReference>
<feature type="transmembrane region" description="Helical" evidence="1">
    <location>
        <begin position="224"/>
        <end position="248"/>
    </location>
</feature>
<feature type="transmembrane region" description="Helical" evidence="1">
    <location>
        <begin position="345"/>
        <end position="364"/>
    </location>
</feature>
<organism evidence="2 3">
    <name type="scientific">Gymnopilus junonius</name>
    <name type="common">Spectacular rustgill mushroom</name>
    <name type="synonym">Gymnopilus spectabilis subsp. junonius</name>
    <dbReference type="NCBI Taxonomy" id="109634"/>
    <lineage>
        <taxon>Eukaryota</taxon>
        <taxon>Fungi</taxon>
        <taxon>Dikarya</taxon>
        <taxon>Basidiomycota</taxon>
        <taxon>Agaricomycotina</taxon>
        <taxon>Agaricomycetes</taxon>
        <taxon>Agaricomycetidae</taxon>
        <taxon>Agaricales</taxon>
        <taxon>Agaricineae</taxon>
        <taxon>Hymenogastraceae</taxon>
        <taxon>Gymnopilus</taxon>
    </lineage>
</organism>
<comment type="caution">
    <text evidence="2">The sequence shown here is derived from an EMBL/GenBank/DDBJ whole genome shotgun (WGS) entry which is preliminary data.</text>
</comment>
<keyword evidence="1" id="KW-0472">Membrane</keyword>
<dbReference type="OrthoDB" id="3056635at2759"/>
<dbReference type="EMBL" id="JADNYJ010000129">
    <property type="protein sequence ID" value="KAF8881714.1"/>
    <property type="molecule type" value="Genomic_DNA"/>
</dbReference>
<gene>
    <name evidence="2" type="ORF">CPB84DRAFT_1791634</name>
</gene>
<feature type="transmembrane region" description="Helical" evidence="1">
    <location>
        <begin position="109"/>
        <end position="130"/>
    </location>
</feature>
<protein>
    <submittedName>
        <fullName evidence="2">Uncharacterized protein</fullName>
    </submittedName>
</protein>
<feature type="transmembrane region" description="Helical" evidence="1">
    <location>
        <begin position="304"/>
        <end position="325"/>
    </location>
</feature>
<proteinExistence type="predicted"/>
<keyword evidence="1" id="KW-1133">Transmembrane helix</keyword>
<feature type="transmembrane region" description="Helical" evidence="1">
    <location>
        <begin position="76"/>
        <end position="97"/>
    </location>
</feature>
<feature type="transmembrane region" description="Helical" evidence="1">
    <location>
        <begin position="150"/>
        <end position="172"/>
    </location>
</feature>
<keyword evidence="1" id="KW-0812">Transmembrane</keyword>
<keyword evidence="3" id="KW-1185">Reference proteome</keyword>
<dbReference type="AlphaFoldDB" id="A0A9P5TJ86"/>
<sequence length="409" mass="45073">MPQAIVLPNDDLIGLEQEPAAVVGSKKSSVFDFLYQRSTYYWTTLLISICQIGLCTLGFALAIAHNELSFESKKRGYSGDIFIVAGICSVFSSYLMCPTTTGPRAYNAGKHFGTTLCAVLTNFMALYMIFLLGPVFSSEVEPCTDNIRPVLYQLIVGFNIMSIFSNIAAAYITSKKWCPDPNYRVPAWTLATTEESQRISGQAAADVDPKKFSVFDFLYRRSTYYWATIFINFCQVGFCTTGLALAIARKEWNSKDKKGYSGGVFVVLAVYSIGFFMFSAPVLYYHYKKGSDTGPKAFNAGRHFVTTICAVAINISFILSLLLTLALNLSFGDKTEPCTDNIRPALYHLMAGFTIVGTFSNIMAARITLKSAKRARGAEMVPDPNYRVPAWTLATTEESQGLLGGAIRL</sequence>